<dbReference type="Proteomes" id="UP000563523">
    <property type="component" value="Unassembled WGS sequence"/>
</dbReference>
<sequence>MLDIKYKGNLFIENIDEKMLIRIKQKEFYFQKDAFSMKLINSIIGLTEKKISLNKLIDSLSSDFSILEIKKTIYLLKKISALEEVDPTYQENKINDYIFRNYTDYMDIINCNYKDIHPVELTKISLLDDLPRKYPNTFYTTFLEDNIVAFISNEQELNKLKEHISIKEKNNFVNDDITKILKIYSLILAINSKSKYSKYMNCFVLTSRFEIINFNLGHINMNIDLYDYSNINELINIMTTDPNYFLEYNVMKNSNKYNIEYHFKGYSMVERNVCGFSYREALSKMLVDIKEQLFTEE</sequence>
<evidence type="ECO:0000313" key="2">
    <source>
        <dbReference type="Proteomes" id="UP000563523"/>
    </source>
</evidence>
<keyword evidence="2" id="KW-1185">Reference proteome</keyword>
<reference evidence="1 2" key="1">
    <citation type="submission" date="2020-06" db="EMBL/GenBank/DDBJ databases">
        <authorList>
            <person name="Kang J."/>
        </authorList>
    </citation>
    <scope>NUCLEOTIDE SEQUENCE [LARGE SCALE GENOMIC DNA]</scope>
    <source>
        <strain evidence="1 2">DCY120</strain>
    </source>
</reference>
<name>A0A850R1E4_9LACO</name>
<evidence type="ECO:0000313" key="1">
    <source>
        <dbReference type="EMBL" id="NVY96180.1"/>
    </source>
</evidence>
<organism evidence="1 2">
    <name type="scientific">Bombilactobacillus apium</name>
    <dbReference type="NCBI Taxonomy" id="2675299"/>
    <lineage>
        <taxon>Bacteria</taxon>
        <taxon>Bacillati</taxon>
        <taxon>Bacillota</taxon>
        <taxon>Bacilli</taxon>
        <taxon>Lactobacillales</taxon>
        <taxon>Lactobacillaceae</taxon>
        <taxon>Bombilactobacillus</taxon>
    </lineage>
</organism>
<gene>
    <name evidence="1" type="ORF">HU830_03185</name>
</gene>
<dbReference type="EMBL" id="JABZEC010000002">
    <property type="protein sequence ID" value="NVY96180.1"/>
    <property type="molecule type" value="Genomic_DNA"/>
</dbReference>
<protein>
    <submittedName>
        <fullName evidence="1">Uncharacterized protein</fullName>
    </submittedName>
</protein>
<dbReference type="AlphaFoldDB" id="A0A850R1E4"/>
<proteinExistence type="predicted"/>
<comment type="caution">
    <text evidence="1">The sequence shown here is derived from an EMBL/GenBank/DDBJ whole genome shotgun (WGS) entry which is preliminary data.</text>
</comment>
<dbReference type="RefSeq" id="WP_176942337.1">
    <property type="nucleotide sequence ID" value="NZ_JABZEC010000002.1"/>
</dbReference>
<accession>A0A850R1E4</accession>